<sequence>MSSLRRRFLISITLVYCITGLLAVLLFNLLMVEIVDNLGLKFSERQARFEQERLHAYLHQEILLARQMASSPILLAWSQDEDNPELKSLALADLASRRPFFRDQSYFFTPVASHHFYYQDHSSQFIPGVPLKVLNPKRPQDIWYWDLLKKDEYTYTLNIDPDLEVKKTKVWINVKAYANEQVVAICGTGIPLDDFLTEFSRSQETDTVNIITNQQGAIQAHPDTRLIDYNSLHKQSQQQSHIFQLIQDPQDQAQLKAAMQTLTANPHRVLALPLNLGDQDTLLAVAYTPELGWFNFTLVQKSQLLTQWPFMPLLALLAISLLILSAWFLALLSRLVLKPLNILVESSRKIAQGDYNIYLHPKDHASDEIDLLMHSFNDMSAQVRDYMSNLEIKVTERTSALQASNRELARTHKKLTDSLDYARLIQDALLPTPSHWQPYFAQVSLLWLPKESVGGDFYFCYPCQQGVYFGLADCTGHGVPGAMMTMLASATLEALIYQHPQAKAGELLHKLHTSLQRQLQNPQDVLAGFDNGLDIALAYRTYTGDYLSFAGAGLDLFYLDKNTQVHTIKGSRKGIGYARTPKDYHPQTHILSLQKMTHLAFCSDGILDQAGGEKGFGLGRKGWQALLARLLKENPQAPEQAIQDALLQWRCSSLTKIPYPQRDDISCVYLKLH</sequence>
<dbReference type="Pfam" id="PF07228">
    <property type="entry name" value="SpoIIE"/>
    <property type="match status" value="1"/>
</dbReference>
<evidence type="ECO:0000256" key="1">
    <source>
        <dbReference type="ARBA" id="ARBA00022801"/>
    </source>
</evidence>
<evidence type="ECO:0000256" key="2">
    <source>
        <dbReference type="SAM" id="Phobius"/>
    </source>
</evidence>
<dbReference type="SUPFAM" id="SSF158472">
    <property type="entry name" value="HAMP domain-like"/>
    <property type="match status" value="1"/>
</dbReference>
<dbReference type="PROSITE" id="PS50885">
    <property type="entry name" value="HAMP"/>
    <property type="match status" value="1"/>
</dbReference>
<dbReference type="InterPro" id="IPR036457">
    <property type="entry name" value="PPM-type-like_dom_sf"/>
</dbReference>
<dbReference type="InterPro" id="IPR052016">
    <property type="entry name" value="Bact_Sigma-Reg"/>
</dbReference>
<keyword evidence="2" id="KW-0812">Transmembrane</keyword>
<dbReference type="SMART" id="SM00304">
    <property type="entry name" value="HAMP"/>
    <property type="match status" value="1"/>
</dbReference>
<gene>
    <name evidence="4" type="ORF">SAMN05421831_10254</name>
</gene>
<dbReference type="SUPFAM" id="SSF81606">
    <property type="entry name" value="PP2C-like"/>
    <property type="match status" value="1"/>
</dbReference>
<dbReference type="OrthoDB" id="5496380at2"/>
<reference evidence="5" key="1">
    <citation type="submission" date="2016-10" db="EMBL/GenBank/DDBJ databases">
        <authorList>
            <person name="Varghese N."/>
            <person name="Submissions S."/>
        </authorList>
    </citation>
    <scope>NUCLEOTIDE SEQUENCE [LARGE SCALE GENOMIC DNA]</scope>
    <source>
        <strain evidence="5">DSM 7165</strain>
    </source>
</reference>
<name>A0A1H6R0M1_9GAMM</name>
<dbReference type="GO" id="GO:0016020">
    <property type="term" value="C:membrane"/>
    <property type="evidence" value="ECO:0007669"/>
    <property type="project" value="InterPro"/>
</dbReference>
<dbReference type="STRING" id="64971.SAMN05421831_10254"/>
<dbReference type="InterPro" id="IPR003660">
    <property type="entry name" value="HAMP_dom"/>
</dbReference>
<feature type="transmembrane region" description="Helical" evidence="2">
    <location>
        <begin position="12"/>
        <end position="32"/>
    </location>
</feature>
<keyword evidence="5" id="KW-1185">Reference proteome</keyword>
<dbReference type="RefSeq" id="WP_093308405.1">
    <property type="nucleotide sequence ID" value="NZ_FNYH01000002.1"/>
</dbReference>
<dbReference type="EMBL" id="FNYH01000002">
    <property type="protein sequence ID" value="SEI45115.1"/>
    <property type="molecule type" value="Genomic_DNA"/>
</dbReference>
<dbReference type="Pfam" id="PF00672">
    <property type="entry name" value="HAMP"/>
    <property type="match status" value="1"/>
</dbReference>
<keyword evidence="2" id="KW-1133">Transmembrane helix</keyword>
<dbReference type="PANTHER" id="PTHR43156:SF9">
    <property type="entry name" value="HAMP DOMAIN-CONTAINING PROTEIN"/>
    <property type="match status" value="1"/>
</dbReference>
<dbReference type="Gene3D" id="6.10.340.10">
    <property type="match status" value="1"/>
</dbReference>
<proteinExistence type="predicted"/>
<dbReference type="CDD" id="cd06225">
    <property type="entry name" value="HAMP"/>
    <property type="match status" value="1"/>
</dbReference>
<evidence type="ECO:0000313" key="4">
    <source>
        <dbReference type="EMBL" id="SEI45115.1"/>
    </source>
</evidence>
<dbReference type="InterPro" id="IPR001932">
    <property type="entry name" value="PPM-type_phosphatase-like_dom"/>
</dbReference>
<evidence type="ECO:0000313" key="5">
    <source>
        <dbReference type="Proteomes" id="UP000242999"/>
    </source>
</evidence>
<feature type="domain" description="HAMP" evidence="3">
    <location>
        <begin position="334"/>
        <end position="388"/>
    </location>
</feature>
<dbReference type="Gene3D" id="3.60.40.10">
    <property type="entry name" value="PPM-type phosphatase domain"/>
    <property type="match status" value="1"/>
</dbReference>
<dbReference type="AlphaFoldDB" id="A0A1H6R0M1"/>
<dbReference type="Proteomes" id="UP000242999">
    <property type="component" value="Unassembled WGS sequence"/>
</dbReference>
<dbReference type="GO" id="GO:0016791">
    <property type="term" value="F:phosphatase activity"/>
    <property type="evidence" value="ECO:0007669"/>
    <property type="project" value="TreeGrafter"/>
</dbReference>
<dbReference type="Gene3D" id="3.30.450.20">
    <property type="entry name" value="PAS domain"/>
    <property type="match status" value="1"/>
</dbReference>
<keyword evidence="2" id="KW-0472">Membrane</keyword>
<keyword evidence="1" id="KW-0378">Hydrolase</keyword>
<dbReference type="PANTHER" id="PTHR43156">
    <property type="entry name" value="STAGE II SPORULATION PROTEIN E-RELATED"/>
    <property type="match status" value="1"/>
</dbReference>
<organism evidence="4 5">
    <name type="scientific">Allopseudospirillum japonicum</name>
    <dbReference type="NCBI Taxonomy" id="64971"/>
    <lineage>
        <taxon>Bacteria</taxon>
        <taxon>Pseudomonadati</taxon>
        <taxon>Pseudomonadota</taxon>
        <taxon>Gammaproteobacteria</taxon>
        <taxon>Oceanospirillales</taxon>
        <taxon>Oceanospirillaceae</taxon>
        <taxon>Allopseudospirillum</taxon>
    </lineage>
</organism>
<feature type="transmembrane region" description="Helical" evidence="2">
    <location>
        <begin position="310"/>
        <end position="332"/>
    </location>
</feature>
<accession>A0A1H6R0M1</accession>
<dbReference type="GO" id="GO:0007165">
    <property type="term" value="P:signal transduction"/>
    <property type="evidence" value="ECO:0007669"/>
    <property type="project" value="InterPro"/>
</dbReference>
<evidence type="ECO:0000259" key="3">
    <source>
        <dbReference type="PROSITE" id="PS50885"/>
    </source>
</evidence>
<protein>
    <submittedName>
        <fullName evidence="4">Serine phosphatase RsbU, regulator of sigma subunit</fullName>
    </submittedName>
</protein>